<dbReference type="EMBL" id="CAJNOR010002866">
    <property type="protein sequence ID" value="CAF1350417.1"/>
    <property type="molecule type" value="Genomic_DNA"/>
</dbReference>
<proteinExistence type="predicted"/>
<protein>
    <submittedName>
        <fullName evidence="1">Uncharacterized protein</fullName>
    </submittedName>
</protein>
<dbReference type="Proteomes" id="UP000663828">
    <property type="component" value="Unassembled WGS sequence"/>
</dbReference>
<gene>
    <name evidence="1" type="ORF">XAT740_LOCUS31451</name>
</gene>
<dbReference type="AlphaFoldDB" id="A0A815H711"/>
<sequence>MSKNDIVVAGGIGAGSNRTQFNDSFGIYFGLVNDSLVITNRFANDIIRWIIVDTTWTLLAGDGNGLSGLSLILLNSPCSVTFDLLGNMIVADRYSSARYTSRSYSSGASCSTDQCTYIAIGVGCAADANVAASCRKIPLSCIHAVVQVYIYLKAACCIYIKVTFS</sequence>
<organism evidence="1 2">
    <name type="scientific">Adineta ricciae</name>
    <name type="common">Rotifer</name>
    <dbReference type="NCBI Taxonomy" id="249248"/>
    <lineage>
        <taxon>Eukaryota</taxon>
        <taxon>Metazoa</taxon>
        <taxon>Spiralia</taxon>
        <taxon>Gnathifera</taxon>
        <taxon>Rotifera</taxon>
        <taxon>Eurotatoria</taxon>
        <taxon>Bdelloidea</taxon>
        <taxon>Adinetida</taxon>
        <taxon>Adinetidae</taxon>
        <taxon>Adineta</taxon>
    </lineage>
</organism>
<reference evidence="1" key="1">
    <citation type="submission" date="2021-02" db="EMBL/GenBank/DDBJ databases">
        <authorList>
            <person name="Nowell W R."/>
        </authorList>
    </citation>
    <scope>NUCLEOTIDE SEQUENCE</scope>
</reference>
<accession>A0A815H711</accession>
<name>A0A815H711_ADIRI</name>
<evidence type="ECO:0000313" key="2">
    <source>
        <dbReference type="Proteomes" id="UP000663828"/>
    </source>
</evidence>
<evidence type="ECO:0000313" key="1">
    <source>
        <dbReference type="EMBL" id="CAF1350417.1"/>
    </source>
</evidence>
<comment type="caution">
    <text evidence="1">The sequence shown here is derived from an EMBL/GenBank/DDBJ whole genome shotgun (WGS) entry which is preliminary data.</text>
</comment>
<keyword evidence="2" id="KW-1185">Reference proteome</keyword>